<comment type="caution">
    <text evidence="1">The sequence shown here is derived from an EMBL/GenBank/DDBJ whole genome shotgun (WGS) entry which is preliminary data.</text>
</comment>
<organism evidence="1 2">
    <name type="scientific">Streptomyces cylindrosporus</name>
    <dbReference type="NCBI Taxonomy" id="2927583"/>
    <lineage>
        <taxon>Bacteria</taxon>
        <taxon>Bacillati</taxon>
        <taxon>Actinomycetota</taxon>
        <taxon>Actinomycetes</taxon>
        <taxon>Kitasatosporales</taxon>
        <taxon>Streptomycetaceae</taxon>
        <taxon>Streptomyces</taxon>
    </lineage>
</organism>
<evidence type="ECO:0000313" key="1">
    <source>
        <dbReference type="EMBL" id="MCI3270119.1"/>
    </source>
</evidence>
<proteinExistence type="predicted"/>
<name>A0ABS9XZD3_9ACTN</name>
<reference evidence="1" key="1">
    <citation type="submission" date="2022-03" db="EMBL/GenBank/DDBJ databases">
        <title>Streptomyces 7R015 and 7R016 isolated from Barleria lupulina in Thailand.</title>
        <authorList>
            <person name="Kanchanasin P."/>
            <person name="Phongsopitanun W."/>
            <person name="Tanasupawat S."/>
        </authorList>
    </citation>
    <scope>NUCLEOTIDE SEQUENCE</scope>
    <source>
        <strain evidence="1">7R015</strain>
    </source>
</reference>
<evidence type="ECO:0000313" key="2">
    <source>
        <dbReference type="Proteomes" id="UP001165269"/>
    </source>
</evidence>
<accession>A0ABS9XZD3</accession>
<dbReference type="Proteomes" id="UP001165269">
    <property type="component" value="Unassembled WGS sequence"/>
</dbReference>
<gene>
    <name evidence="1" type="ORF">MQP27_03220</name>
</gene>
<keyword evidence="2" id="KW-1185">Reference proteome</keyword>
<dbReference type="RefSeq" id="WP_242760648.1">
    <property type="nucleotide sequence ID" value="NZ_JALDAY010000001.1"/>
</dbReference>
<dbReference type="EMBL" id="JALDAY010000001">
    <property type="protein sequence ID" value="MCI3270119.1"/>
    <property type="molecule type" value="Genomic_DNA"/>
</dbReference>
<protein>
    <submittedName>
        <fullName evidence="1">Uncharacterized protein</fullName>
    </submittedName>
</protein>
<sequence>MTSPSTTLRTPKPVMVTIGRRPPVDAGGMLPVPVQVPTIGNGEFRIISDIDGDVAQAAGCNCSAGDDNPY</sequence>